<reference evidence="2 3" key="1">
    <citation type="journal article" date="2019" name="Genome Biol. Evol.">
        <title>Insights into the evolution of the New World diploid cottons (Gossypium, subgenus Houzingenia) based on genome sequencing.</title>
        <authorList>
            <person name="Grover C.E."/>
            <person name="Arick M.A. 2nd"/>
            <person name="Thrash A."/>
            <person name="Conover J.L."/>
            <person name="Sanders W.S."/>
            <person name="Peterson D.G."/>
            <person name="Frelichowski J.E."/>
            <person name="Scheffler J.A."/>
            <person name="Scheffler B.E."/>
            <person name="Wendel J.F."/>
        </authorList>
    </citation>
    <scope>NUCLEOTIDE SEQUENCE [LARGE SCALE GENOMIC DNA]</scope>
    <source>
        <strain evidence="2">8</strain>
        <tissue evidence="2">Leaf</tissue>
    </source>
</reference>
<dbReference type="Proteomes" id="UP000593568">
    <property type="component" value="Unassembled WGS sequence"/>
</dbReference>
<evidence type="ECO:0000313" key="3">
    <source>
        <dbReference type="Proteomes" id="UP000593568"/>
    </source>
</evidence>
<proteinExistence type="predicted"/>
<comment type="caution">
    <text evidence="2">The sequence shown here is derived from an EMBL/GenBank/DDBJ whole genome shotgun (WGS) entry which is preliminary data.</text>
</comment>
<keyword evidence="3" id="KW-1185">Reference proteome</keyword>
<evidence type="ECO:0000313" key="2">
    <source>
        <dbReference type="EMBL" id="MBA0778134.1"/>
    </source>
</evidence>
<dbReference type="EMBL" id="JABEZW010000010">
    <property type="protein sequence ID" value="MBA0778134.1"/>
    <property type="molecule type" value="Genomic_DNA"/>
</dbReference>
<accession>A0A7J9EZK7</accession>
<protein>
    <submittedName>
        <fullName evidence="2">Uncharacterized protein</fullName>
    </submittedName>
</protein>
<feature type="compositionally biased region" description="Basic and acidic residues" evidence="1">
    <location>
        <begin position="57"/>
        <end position="70"/>
    </location>
</feature>
<evidence type="ECO:0000256" key="1">
    <source>
        <dbReference type="SAM" id="MobiDB-lite"/>
    </source>
</evidence>
<name>A0A7J9EZK7_9ROSI</name>
<feature type="region of interest" description="Disordered" evidence="1">
    <location>
        <begin position="1"/>
        <end position="27"/>
    </location>
</feature>
<gene>
    <name evidence="2" type="ORF">Gotri_006044</name>
</gene>
<dbReference type="AlphaFoldDB" id="A0A7J9EZK7"/>
<feature type="compositionally biased region" description="Polar residues" evidence="1">
    <location>
        <begin position="75"/>
        <end position="86"/>
    </location>
</feature>
<feature type="region of interest" description="Disordered" evidence="1">
    <location>
        <begin position="57"/>
        <end position="86"/>
    </location>
</feature>
<sequence>MSNGGADHEEEQEKNDNHKNDVVSKPIRSKRARISQWSASYVVGRRLSRAIQARCYQKGEEAKPKDERLSKLGSMITTPAKRNSRQ</sequence>
<feature type="non-terminal residue" evidence="2">
    <location>
        <position position="1"/>
    </location>
</feature>
<organism evidence="2 3">
    <name type="scientific">Gossypium trilobum</name>
    <dbReference type="NCBI Taxonomy" id="34281"/>
    <lineage>
        <taxon>Eukaryota</taxon>
        <taxon>Viridiplantae</taxon>
        <taxon>Streptophyta</taxon>
        <taxon>Embryophyta</taxon>
        <taxon>Tracheophyta</taxon>
        <taxon>Spermatophyta</taxon>
        <taxon>Magnoliopsida</taxon>
        <taxon>eudicotyledons</taxon>
        <taxon>Gunneridae</taxon>
        <taxon>Pentapetalae</taxon>
        <taxon>rosids</taxon>
        <taxon>malvids</taxon>
        <taxon>Malvales</taxon>
        <taxon>Malvaceae</taxon>
        <taxon>Malvoideae</taxon>
        <taxon>Gossypium</taxon>
    </lineage>
</organism>